<reference evidence="1" key="1">
    <citation type="submission" date="2021-06" db="EMBL/GenBank/DDBJ databases">
        <authorList>
            <person name="Kallberg Y."/>
            <person name="Tangrot J."/>
            <person name="Rosling A."/>
        </authorList>
    </citation>
    <scope>NUCLEOTIDE SEQUENCE</scope>
    <source>
        <strain evidence="1">CL551</strain>
    </source>
</reference>
<proteinExistence type="predicted"/>
<dbReference type="InterPro" id="IPR013219">
    <property type="entry name" value="Ribosomal_mS33"/>
</dbReference>
<comment type="caution">
    <text evidence="1">The sequence shown here is derived from an EMBL/GenBank/DDBJ whole genome shotgun (WGS) entry which is preliminary data.</text>
</comment>
<accession>A0A9N9IDW9</accession>
<dbReference type="EMBL" id="CAJVPV010025729">
    <property type="protein sequence ID" value="CAG8729715.1"/>
    <property type="molecule type" value="Genomic_DNA"/>
</dbReference>
<dbReference type="AlphaFoldDB" id="A0A9N9IDW9"/>
<dbReference type="OrthoDB" id="2257454at2759"/>
<gene>
    <name evidence="1" type="ORF">AMORRO_LOCUS13926</name>
</gene>
<feature type="non-terminal residue" evidence="1">
    <location>
        <position position="1"/>
    </location>
</feature>
<dbReference type="Proteomes" id="UP000789342">
    <property type="component" value="Unassembled WGS sequence"/>
</dbReference>
<evidence type="ECO:0000313" key="1">
    <source>
        <dbReference type="EMBL" id="CAG8729715.1"/>
    </source>
</evidence>
<evidence type="ECO:0000313" key="2">
    <source>
        <dbReference type="Proteomes" id="UP000789342"/>
    </source>
</evidence>
<protein>
    <submittedName>
        <fullName evidence="1">1441_t:CDS:1</fullName>
    </submittedName>
</protein>
<keyword evidence="2" id="KW-1185">Reference proteome</keyword>
<sequence>PTIINWYPKHLIKLREITELFPNFNLVDLQEKQRLDDIARLKRRGKGAPKKGLVTRISHEIFMFDNFRL</sequence>
<name>A0A9N9IDW9_9GLOM</name>
<dbReference type="Pfam" id="PF08293">
    <property type="entry name" value="MRP-S33"/>
    <property type="match status" value="1"/>
</dbReference>
<organism evidence="1 2">
    <name type="scientific">Acaulospora morrowiae</name>
    <dbReference type="NCBI Taxonomy" id="94023"/>
    <lineage>
        <taxon>Eukaryota</taxon>
        <taxon>Fungi</taxon>
        <taxon>Fungi incertae sedis</taxon>
        <taxon>Mucoromycota</taxon>
        <taxon>Glomeromycotina</taxon>
        <taxon>Glomeromycetes</taxon>
        <taxon>Diversisporales</taxon>
        <taxon>Acaulosporaceae</taxon>
        <taxon>Acaulospora</taxon>
    </lineage>
</organism>